<dbReference type="OrthoDB" id="1523883at2759"/>
<feature type="transmembrane region" description="Helical" evidence="1">
    <location>
        <begin position="80"/>
        <end position="104"/>
    </location>
</feature>
<organism evidence="2 3">
    <name type="scientific">Ophiobolus disseminans</name>
    <dbReference type="NCBI Taxonomy" id="1469910"/>
    <lineage>
        <taxon>Eukaryota</taxon>
        <taxon>Fungi</taxon>
        <taxon>Dikarya</taxon>
        <taxon>Ascomycota</taxon>
        <taxon>Pezizomycotina</taxon>
        <taxon>Dothideomycetes</taxon>
        <taxon>Pleosporomycetidae</taxon>
        <taxon>Pleosporales</taxon>
        <taxon>Pleosporineae</taxon>
        <taxon>Phaeosphaeriaceae</taxon>
        <taxon>Ophiobolus</taxon>
    </lineage>
</organism>
<dbReference type="AlphaFoldDB" id="A0A6A6ZFI8"/>
<evidence type="ECO:0000313" key="2">
    <source>
        <dbReference type="EMBL" id="KAF2819628.1"/>
    </source>
</evidence>
<keyword evidence="1" id="KW-0812">Transmembrane</keyword>
<feature type="transmembrane region" description="Helical" evidence="1">
    <location>
        <begin position="124"/>
        <end position="143"/>
    </location>
</feature>
<name>A0A6A6ZFI8_9PLEO</name>
<keyword evidence="3" id="KW-1185">Reference proteome</keyword>
<dbReference type="Proteomes" id="UP000799424">
    <property type="component" value="Unassembled WGS sequence"/>
</dbReference>
<dbReference type="EMBL" id="MU006244">
    <property type="protein sequence ID" value="KAF2819628.1"/>
    <property type="molecule type" value="Genomic_DNA"/>
</dbReference>
<protein>
    <recommendedName>
        <fullName evidence="4">Integral membrane protein-like protein</fullName>
    </recommendedName>
</protein>
<evidence type="ECO:0000313" key="3">
    <source>
        <dbReference type="Proteomes" id="UP000799424"/>
    </source>
</evidence>
<evidence type="ECO:0000256" key="1">
    <source>
        <dbReference type="SAM" id="Phobius"/>
    </source>
</evidence>
<gene>
    <name evidence="2" type="ORF">CC86DRAFT_132345</name>
</gene>
<evidence type="ECO:0008006" key="4">
    <source>
        <dbReference type="Google" id="ProtNLM"/>
    </source>
</evidence>
<keyword evidence="1" id="KW-1133">Transmembrane helix</keyword>
<accession>A0A6A6ZFI8</accession>
<reference evidence="2" key="1">
    <citation type="journal article" date="2020" name="Stud. Mycol.">
        <title>101 Dothideomycetes genomes: a test case for predicting lifestyles and emergence of pathogens.</title>
        <authorList>
            <person name="Haridas S."/>
            <person name="Albert R."/>
            <person name="Binder M."/>
            <person name="Bloem J."/>
            <person name="Labutti K."/>
            <person name="Salamov A."/>
            <person name="Andreopoulos B."/>
            <person name="Baker S."/>
            <person name="Barry K."/>
            <person name="Bills G."/>
            <person name="Bluhm B."/>
            <person name="Cannon C."/>
            <person name="Castanera R."/>
            <person name="Culley D."/>
            <person name="Daum C."/>
            <person name="Ezra D."/>
            <person name="Gonzalez J."/>
            <person name="Henrissat B."/>
            <person name="Kuo A."/>
            <person name="Liang C."/>
            <person name="Lipzen A."/>
            <person name="Lutzoni F."/>
            <person name="Magnuson J."/>
            <person name="Mondo S."/>
            <person name="Nolan M."/>
            <person name="Ohm R."/>
            <person name="Pangilinan J."/>
            <person name="Park H.-J."/>
            <person name="Ramirez L."/>
            <person name="Alfaro M."/>
            <person name="Sun H."/>
            <person name="Tritt A."/>
            <person name="Yoshinaga Y."/>
            <person name="Zwiers L.-H."/>
            <person name="Turgeon B."/>
            <person name="Goodwin S."/>
            <person name="Spatafora J."/>
            <person name="Crous P."/>
            <person name="Grigoriev I."/>
        </authorList>
    </citation>
    <scope>NUCLEOTIDE SEQUENCE</scope>
    <source>
        <strain evidence="2">CBS 113818</strain>
    </source>
</reference>
<keyword evidence="1" id="KW-0472">Membrane</keyword>
<proteinExistence type="predicted"/>
<sequence length="205" mass="21715">MPLTFLPSLSQTAITTLRILPLLSTTASLTHAYMELITVSAFLHAAPTRTQLSKFLLKGTSPTPTPTPAARKELQKAKTFAAPAWFVNFFNVGVWSVIGLNSLTLLSASANLWLYPENLGASRVYYLIGLGAALGHYAFVPLVGASVERLFALCAAQERGEDAGAGKGAVESVREWVGVHKVRMGSVDVVAWGSFVVGVVGVLGA</sequence>